<feature type="binding site" evidence="3">
    <location>
        <position position="182"/>
    </location>
    <ligand>
        <name>NAD(+)</name>
        <dbReference type="ChEBI" id="CHEBI:57540"/>
    </ligand>
</feature>
<dbReference type="Proteomes" id="UP001139006">
    <property type="component" value="Unassembled WGS sequence"/>
</dbReference>
<evidence type="ECO:0000256" key="1">
    <source>
        <dbReference type="ARBA" id="ARBA00023002"/>
    </source>
</evidence>
<dbReference type="PANTHER" id="PTHR43866">
    <property type="entry name" value="MALONATE-SEMIALDEHYDE DEHYDROGENASE"/>
    <property type="match status" value="1"/>
</dbReference>
<organism evidence="5 6">
    <name type="scientific">Ligilactobacillus ubinensis</name>
    <dbReference type="NCBI Taxonomy" id="2876789"/>
    <lineage>
        <taxon>Bacteria</taxon>
        <taxon>Bacillati</taxon>
        <taxon>Bacillota</taxon>
        <taxon>Bacilli</taxon>
        <taxon>Lactobacillales</taxon>
        <taxon>Lactobacillaceae</taxon>
        <taxon>Ligilactobacillus</taxon>
    </lineage>
</organism>
<gene>
    <name evidence="3" type="primary">iolA</name>
    <name evidence="5" type="ORF">LB941_12080</name>
</gene>
<dbReference type="InterPro" id="IPR016163">
    <property type="entry name" value="Ald_DH_C"/>
</dbReference>
<dbReference type="InterPro" id="IPR016162">
    <property type="entry name" value="Ald_DH_N"/>
</dbReference>
<evidence type="ECO:0000256" key="3">
    <source>
        <dbReference type="HAMAP-Rule" id="MF_01670"/>
    </source>
</evidence>
<comment type="function">
    <text evidence="3">Catalyzes the oxidation of malonate semialdehyde (MSA) and methylmalonate semialdehyde (MMSA) into acetyl-CoA and propanoyl-CoA, respectively. Is involved in a myo-inositol catabolic pathway. Bicarbonate, and not CO2, is the end-product of the enzymatic reaction.</text>
</comment>
<dbReference type="EMBL" id="JAIULA010000038">
    <property type="protein sequence ID" value="MCP0888068.1"/>
    <property type="molecule type" value="Genomic_DNA"/>
</dbReference>
<dbReference type="AlphaFoldDB" id="A0A9X2FSM0"/>
<comment type="catalytic activity">
    <reaction evidence="3">
        <text>3-oxopropanoate + NAD(+) + CoA + H2O = hydrogencarbonate + acetyl-CoA + NADH + H(+)</text>
        <dbReference type="Rhea" id="RHEA:76615"/>
        <dbReference type="ChEBI" id="CHEBI:15377"/>
        <dbReference type="ChEBI" id="CHEBI:15378"/>
        <dbReference type="ChEBI" id="CHEBI:17544"/>
        <dbReference type="ChEBI" id="CHEBI:33190"/>
        <dbReference type="ChEBI" id="CHEBI:57287"/>
        <dbReference type="ChEBI" id="CHEBI:57288"/>
        <dbReference type="ChEBI" id="CHEBI:57540"/>
        <dbReference type="ChEBI" id="CHEBI:57945"/>
        <dbReference type="EC" id="1.2.1.27"/>
    </reaction>
</comment>
<dbReference type="RefSeq" id="WP_253362237.1">
    <property type="nucleotide sequence ID" value="NZ_JAIULA010000038.1"/>
</dbReference>
<comment type="pathway">
    <text evidence="3">Polyol metabolism; myo-inositol degradation into acetyl-CoA; acetyl-CoA from myo-inositol: step 7/7.</text>
</comment>
<feature type="domain" description="Aldehyde dehydrogenase" evidence="4">
    <location>
        <begin position="18"/>
        <end position="480"/>
    </location>
</feature>
<evidence type="ECO:0000259" key="4">
    <source>
        <dbReference type="Pfam" id="PF00171"/>
    </source>
</evidence>
<name>A0A9X2FSM0_9LACO</name>
<evidence type="ECO:0000313" key="6">
    <source>
        <dbReference type="Proteomes" id="UP001139006"/>
    </source>
</evidence>
<dbReference type="Gene3D" id="3.40.309.10">
    <property type="entry name" value="Aldehyde Dehydrogenase, Chain A, domain 2"/>
    <property type="match status" value="1"/>
</dbReference>
<proteinExistence type="inferred from homology"/>
<dbReference type="GO" id="GO:0019310">
    <property type="term" value="P:inositol catabolic process"/>
    <property type="evidence" value="ECO:0007669"/>
    <property type="project" value="UniProtKB-UniRule"/>
</dbReference>
<dbReference type="GO" id="GO:0018478">
    <property type="term" value="F:malonate-semialdehyde dehydrogenase (acetylating) activity"/>
    <property type="evidence" value="ECO:0007669"/>
    <property type="project" value="UniProtKB-UniRule"/>
</dbReference>
<comment type="catalytic activity">
    <reaction evidence="3">
        <text>2-methyl-3-oxopropanoate + NAD(+) + CoA + H2O = propanoyl-CoA + hydrogencarbonate + NADH + H(+)</text>
        <dbReference type="Rhea" id="RHEA:20804"/>
        <dbReference type="ChEBI" id="CHEBI:15377"/>
        <dbReference type="ChEBI" id="CHEBI:15378"/>
        <dbReference type="ChEBI" id="CHEBI:17544"/>
        <dbReference type="ChEBI" id="CHEBI:57287"/>
        <dbReference type="ChEBI" id="CHEBI:57392"/>
        <dbReference type="ChEBI" id="CHEBI:57540"/>
        <dbReference type="ChEBI" id="CHEBI:57700"/>
        <dbReference type="ChEBI" id="CHEBI:57945"/>
        <dbReference type="EC" id="1.2.1.27"/>
    </reaction>
</comment>
<dbReference type="HAMAP" id="MF_01670">
    <property type="entry name" value="IolA"/>
    <property type="match status" value="1"/>
</dbReference>
<dbReference type="SUPFAM" id="SSF53720">
    <property type="entry name" value="ALDH-like"/>
    <property type="match status" value="1"/>
</dbReference>
<dbReference type="CDD" id="cd07085">
    <property type="entry name" value="ALDH_F6_MMSDH"/>
    <property type="match status" value="1"/>
</dbReference>
<dbReference type="InterPro" id="IPR015590">
    <property type="entry name" value="Aldehyde_DH_dom"/>
</dbReference>
<dbReference type="NCBIfam" id="TIGR01722">
    <property type="entry name" value="MMSDH"/>
    <property type="match status" value="1"/>
</dbReference>
<dbReference type="FunFam" id="3.40.309.10:FF:000002">
    <property type="entry name" value="Methylmalonate-semialdehyde dehydrogenase (Acylating)"/>
    <property type="match status" value="1"/>
</dbReference>
<dbReference type="GO" id="GO:0006210">
    <property type="term" value="P:thymine catabolic process"/>
    <property type="evidence" value="ECO:0007669"/>
    <property type="project" value="TreeGrafter"/>
</dbReference>
<keyword evidence="2 3" id="KW-0520">NAD</keyword>
<dbReference type="GO" id="GO:0006574">
    <property type="term" value="P:L-valine catabolic process"/>
    <property type="evidence" value="ECO:0007669"/>
    <property type="project" value="TreeGrafter"/>
</dbReference>
<keyword evidence="1 3" id="KW-0560">Oxidoreductase</keyword>
<dbReference type="InterPro" id="IPR016160">
    <property type="entry name" value="Ald_DH_CS_CYS"/>
</dbReference>
<dbReference type="InterPro" id="IPR010061">
    <property type="entry name" value="MeMal-semiAld_DH"/>
</dbReference>
<protein>
    <recommendedName>
        <fullName evidence="3">Malonate-semialdehyde dehydrogenase</fullName>
        <shortName evidence="3">MSA dehydrogenase</shortName>
        <ecNumber evidence="3">1.2.1.27</ecNumber>
    </recommendedName>
    <alternativeName>
        <fullName evidence="3">Methylmalonate semialdehyde dehydrogenase</fullName>
        <shortName evidence="3">MMSA dehydrogenase</shortName>
        <shortName evidence="3">MSDH</shortName>
    </alternativeName>
</protein>
<dbReference type="Gene3D" id="3.40.605.10">
    <property type="entry name" value="Aldehyde Dehydrogenase, Chain A, domain 1"/>
    <property type="match status" value="1"/>
</dbReference>
<dbReference type="InterPro" id="IPR023510">
    <property type="entry name" value="MSDH_GmP_bac"/>
</dbReference>
<feature type="binding site" evidence="3">
    <location>
        <position position="155"/>
    </location>
    <ligand>
        <name>NAD(+)</name>
        <dbReference type="ChEBI" id="CHEBI:57540"/>
    </ligand>
</feature>
<sequence>MEKFNKNLKLKNFIDGEWVEADTTEYEPVYNPATGEVLAQVPHSTKDDVEKAVKVAKKAFKTWSKVSVPKRAKILFKYQQLLVEHQEELGKLVTLENGKSLKEGIAEVGRGIENVEYAAGVPSLMMGDSLSTIATDVEAANYRYPIGVVGGITPFNFPMMVPCWMFPMAIATGNTFVLKPSEKTPLTSRRLVELFMEAGLPAGVLNIVNGAVDVVNGLLENSGIKAISFVGSEKVGEYVYKKGSENLKRVQALTGAKNHTIVLDDADIDAAVKGIISSSFGSAGERCMATSVLVLQNGIADKFMAKFIQAAKDIKIGNGLDKDVFLGPVIRDGNKQRTLNYVKKGLEEGARLVLDESEQGPKEGYFVGPTIFEDVTTDMQIWKDEMFAPVLSVIRVDTLPEAVATANASELANGACIFTDSASSVRYFRENIDAGMLGINLGVPAPIAVFPFSGWKNSFFGTLHVNGKDGVDFYTHKKVVTARYDQKRFK</sequence>
<evidence type="ECO:0000256" key="2">
    <source>
        <dbReference type="ARBA" id="ARBA00023027"/>
    </source>
</evidence>
<feature type="binding site" evidence="3">
    <location>
        <position position="254"/>
    </location>
    <ligand>
        <name>NAD(+)</name>
        <dbReference type="ChEBI" id="CHEBI:57540"/>
    </ligand>
</feature>
<dbReference type="FunFam" id="3.40.605.10:FF:000003">
    <property type="entry name" value="Methylmalonate-semialdehyde dehydrogenase [acylating]"/>
    <property type="match status" value="1"/>
</dbReference>
<dbReference type="PANTHER" id="PTHR43866:SF4">
    <property type="entry name" value="MALONATE-SEMIALDEHYDE DEHYDROGENASE"/>
    <property type="match status" value="1"/>
</dbReference>
<comment type="subunit">
    <text evidence="3">Homotetramer.</text>
</comment>
<comment type="caution">
    <text evidence="3">Lacks conserved residue(s) required for the propagation of feature annotation.</text>
</comment>
<accession>A0A9X2FSM0</accession>
<keyword evidence="6" id="KW-1185">Reference proteome</keyword>
<dbReference type="InterPro" id="IPR016161">
    <property type="entry name" value="Ald_DH/histidinol_DH"/>
</dbReference>
<feature type="binding site" evidence="3">
    <location>
        <position position="183"/>
    </location>
    <ligand>
        <name>NAD(+)</name>
        <dbReference type="ChEBI" id="CHEBI:57540"/>
    </ligand>
</feature>
<comment type="caution">
    <text evidence="5">The sequence shown here is derived from an EMBL/GenBank/DDBJ whole genome shotgun (WGS) entry which is preliminary data.</text>
</comment>
<reference evidence="5 6" key="1">
    <citation type="journal article" date="2023" name="Int. J. Syst. Evol. Microbiol.">
        <title>Ligilactobacillus ubinensis sp. nov., a novel species isolated from the wild ferment of a durian fruit (Durio zibethinus).</title>
        <authorList>
            <person name="Heng Y.C."/>
            <person name="Menon N."/>
            <person name="Chen B."/>
            <person name="Loo B.Z.L."/>
            <person name="Wong G.W.J."/>
            <person name="Lim A.C.H."/>
            <person name="Silvaraju S."/>
            <person name="Kittelmann S."/>
        </authorList>
    </citation>
    <scope>NUCLEOTIDE SEQUENCE [LARGE SCALE GENOMIC DNA]</scope>
    <source>
        <strain evidence="5 6">WILCCON 0076</strain>
    </source>
</reference>
<dbReference type="EC" id="1.2.1.27" evidence="3"/>
<dbReference type="PROSITE" id="PS00070">
    <property type="entry name" value="ALDEHYDE_DEHYDR_CYS"/>
    <property type="match status" value="1"/>
</dbReference>
<dbReference type="Pfam" id="PF00171">
    <property type="entry name" value="Aldedh"/>
    <property type="match status" value="1"/>
</dbReference>
<feature type="binding site" evidence="3">
    <location>
        <position position="385"/>
    </location>
    <ligand>
        <name>NAD(+)</name>
        <dbReference type="ChEBI" id="CHEBI:57540"/>
    </ligand>
</feature>
<evidence type="ECO:0000313" key="5">
    <source>
        <dbReference type="EMBL" id="MCP0888068.1"/>
    </source>
</evidence>
<dbReference type="GO" id="GO:0004491">
    <property type="term" value="F:methylmalonate-semialdehyde dehydrogenase (acylating, NAD) activity"/>
    <property type="evidence" value="ECO:0007669"/>
    <property type="project" value="UniProtKB-UniRule"/>
</dbReference>
<comment type="similarity">
    <text evidence="3">Belongs to the aldehyde dehydrogenase family. IolA subfamily.</text>
</comment>
<feature type="active site" description="Nucleophile" evidence="3">
    <location>
        <position position="287"/>
    </location>
</feature>
<feature type="binding site" evidence="3">
    <location>
        <position position="179"/>
    </location>
    <ligand>
        <name>NAD(+)</name>
        <dbReference type="ChEBI" id="CHEBI:57540"/>
    </ligand>
</feature>